<keyword evidence="3" id="KW-1185">Reference proteome</keyword>
<evidence type="ECO:0000256" key="1">
    <source>
        <dbReference type="SAM" id="Phobius"/>
    </source>
</evidence>
<keyword evidence="1" id="KW-0472">Membrane</keyword>
<keyword evidence="1" id="KW-1133">Transmembrane helix</keyword>
<reference evidence="2 3" key="1">
    <citation type="submission" date="2020-04" db="EMBL/GenBank/DDBJ databases">
        <title>Enterovirga sp. isolate from soil.</title>
        <authorList>
            <person name="Chea S."/>
            <person name="Kim D.-U."/>
        </authorList>
    </citation>
    <scope>NUCLEOTIDE SEQUENCE [LARGE SCALE GENOMIC DNA]</scope>
    <source>
        <strain evidence="2 3">DB1703</strain>
    </source>
</reference>
<dbReference type="Pfam" id="PF06170">
    <property type="entry name" value="DUF983"/>
    <property type="match status" value="1"/>
</dbReference>
<dbReference type="Proteomes" id="UP000564885">
    <property type="component" value="Unassembled WGS sequence"/>
</dbReference>
<feature type="transmembrane region" description="Helical" evidence="1">
    <location>
        <begin position="55"/>
        <end position="75"/>
    </location>
</feature>
<gene>
    <name evidence="2" type="ORF">HJG44_11410</name>
</gene>
<comment type="caution">
    <text evidence="2">The sequence shown here is derived from an EMBL/GenBank/DDBJ whole genome shotgun (WGS) entry which is preliminary data.</text>
</comment>
<organism evidence="2 3">
    <name type="scientific">Enterovirga aerilata</name>
    <dbReference type="NCBI Taxonomy" id="2730920"/>
    <lineage>
        <taxon>Bacteria</taxon>
        <taxon>Pseudomonadati</taxon>
        <taxon>Pseudomonadota</taxon>
        <taxon>Alphaproteobacteria</taxon>
        <taxon>Hyphomicrobiales</taxon>
        <taxon>Methylobacteriaceae</taxon>
        <taxon>Enterovirga</taxon>
    </lineage>
</organism>
<dbReference type="RefSeq" id="WP_171218491.1">
    <property type="nucleotide sequence ID" value="NZ_JABEPP010000003.1"/>
</dbReference>
<dbReference type="EMBL" id="JABEPP010000003">
    <property type="protein sequence ID" value="NNM72986.1"/>
    <property type="molecule type" value="Genomic_DNA"/>
</dbReference>
<feature type="transmembrane region" description="Helical" evidence="1">
    <location>
        <begin position="81"/>
        <end position="100"/>
    </location>
</feature>
<accession>A0A849HZN0</accession>
<name>A0A849HZN0_9HYPH</name>
<protein>
    <submittedName>
        <fullName evidence="2">DUF983 domain-containing protein</fullName>
    </submittedName>
</protein>
<evidence type="ECO:0000313" key="2">
    <source>
        <dbReference type="EMBL" id="NNM72986.1"/>
    </source>
</evidence>
<sequence>MYDQHARPSALSTGLACRCPRCGRGKLFNGFLSVRPRCEACGLNFQFIDSGDGPAFFVMSIVGIVVVGLAMWVEFAYEPRIWVHMTLWIPLTLILSFILVRPAKGLLIALQFQHKAEEGRLQR</sequence>
<proteinExistence type="predicted"/>
<dbReference type="InterPro" id="IPR009325">
    <property type="entry name" value="DUF983"/>
</dbReference>
<keyword evidence="1" id="KW-0812">Transmembrane</keyword>
<evidence type="ECO:0000313" key="3">
    <source>
        <dbReference type="Proteomes" id="UP000564885"/>
    </source>
</evidence>
<dbReference type="AlphaFoldDB" id="A0A849HZN0"/>